<dbReference type="AlphaFoldDB" id="A0A8T0HKD8"/>
<accession>A0A8T0HKD8</accession>
<evidence type="ECO:0000313" key="4">
    <source>
        <dbReference type="Proteomes" id="UP000822688"/>
    </source>
</evidence>
<evidence type="ECO:0000313" key="2">
    <source>
        <dbReference type="EMBL" id="KAG0571280.1"/>
    </source>
</evidence>
<feature type="compositionally biased region" description="Basic residues" evidence="1">
    <location>
        <begin position="1"/>
        <end position="13"/>
    </location>
</feature>
<feature type="compositionally biased region" description="Acidic residues" evidence="1">
    <location>
        <begin position="152"/>
        <end position="161"/>
    </location>
</feature>
<feature type="region of interest" description="Disordered" evidence="1">
    <location>
        <begin position="1"/>
        <end position="101"/>
    </location>
</feature>
<dbReference type="PANTHER" id="PTHR34863">
    <property type="entry name" value="EXPRESSED PROTEIN"/>
    <property type="match status" value="1"/>
</dbReference>
<dbReference type="Proteomes" id="UP000822688">
    <property type="component" value="Chromosome 6"/>
</dbReference>
<dbReference type="EMBL" id="CM026427">
    <property type="protein sequence ID" value="KAG0571281.1"/>
    <property type="molecule type" value="Genomic_DNA"/>
</dbReference>
<dbReference type="EMBL" id="CM026427">
    <property type="protein sequence ID" value="KAG0571280.1"/>
    <property type="molecule type" value="Genomic_DNA"/>
</dbReference>
<organism evidence="2 4">
    <name type="scientific">Ceratodon purpureus</name>
    <name type="common">Fire moss</name>
    <name type="synonym">Dicranum purpureum</name>
    <dbReference type="NCBI Taxonomy" id="3225"/>
    <lineage>
        <taxon>Eukaryota</taxon>
        <taxon>Viridiplantae</taxon>
        <taxon>Streptophyta</taxon>
        <taxon>Embryophyta</taxon>
        <taxon>Bryophyta</taxon>
        <taxon>Bryophytina</taxon>
        <taxon>Bryopsida</taxon>
        <taxon>Dicranidae</taxon>
        <taxon>Pseudoditrichales</taxon>
        <taxon>Ditrichaceae</taxon>
        <taxon>Ceratodon</taxon>
    </lineage>
</organism>
<reference evidence="2 4" key="1">
    <citation type="submission" date="2020-06" db="EMBL/GenBank/DDBJ databases">
        <title>WGS assembly of Ceratodon purpureus strain R40.</title>
        <authorList>
            <person name="Carey S.B."/>
            <person name="Jenkins J."/>
            <person name="Shu S."/>
            <person name="Lovell J.T."/>
            <person name="Sreedasyam A."/>
            <person name="Maumus F."/>
            <person name="Tiley G.P."/>
            <person name="Fernandez-Pozo N."/>
            <person name="Barry K."/>
            <person name="Chen C."/>
            <person name="Wang M."/>
            <person name="Lipzen A."/>
            <person name="Daum C."/>
            <person name="Saski C.A."/>
            <person name="Payton A.C."/>
            <person name="Mcbreen J.C."/>
            <person name="Conrad R.E."/>
            <person name="Kollar L.M."/>
            <person name="Olsson S."/>
            <person name="Huttunen S."/>
            <person name="Landis J.B."/>
            <person name="Wickett N.J."/>
            <person name="Johnson M.G."/>
            <person name="Rensing S.A."/>
            <person name="Grimwood J."/>
            <person name="Schmutz J."/>
            <person name="Mcdaniel S.F."/>
        </authorList>
    </citation>
    <scope>NUCLEOTIDE SEQUENCE [LARGE SCALE GENOMIC DNA]</scope>
    <source>
        <strain evidence="2 4">R40</strain>
    </source>
</reference>
<dbReference type="PANTHER" id="PTHR34863:SF1">
    <property type="entry name" value="OTU DOMAIN-CONTAINING PROTEIN"/>
    <property type="match status" value="1"/>
</dbReference>
<name>A0A8T0HKD8_CERPU</name>
<sequence>MVKFKYTPRHRRPLGVAGPSSVSGPLRPTSQAPWFAVMGPGARWPRPPGLIEISDSSDSDSSRDRAPLVFRRSRQRDVIVLSDSDSDSDGMPLSPQRTPPRLADASLASVDDVSVGPASDGAFGSPFDVGPVVSASVDEDGSGDSVVQLDPVVDDTDSDGSIEVEPVEEPAVEEPPRCTLRHIFPVAPEVFADPPAILERFPPLRGPYMDIDEEYPFNDPDCLDIDAACFMMLTMDLPSLFGIMARPANRRIRIRDSLEFGDWLHVISDPVVVRVYAGSTEDEVRRFRDQVVENLRTGFGLTLTPNPDFRLLSRNQVNVSISALSIVLHHLGARICRVSFFGMKWNLPSAEPIIDRYISRYRDQMGASVPEGKNFFDYGFSIPSDQIELFGFSEAQLLSHQFREGRVHEMCDMEGFGSLSLNPSIDERISKVKIYQELCHEILSVLPRMMLDDMPSTTRTMRTRARQLRDLITGWQSLSDVERVSRLGGVRVELSVHSESVRDGRFLCSSLDLFSCRGIEDALQGGFLGHAIPIEEFLASCDLEVSRLAAAIHGRDERDPGIRIQSGLTFARQSIGWSGKFMEQQLRAARAWRNVEQRQVVARQESEFKYDGWEMDAEPDRARIQDFLDHAEWFLHSAAKDRTIPGLMLMRTNGRGFLPKVGLYTDRVGAARWYLRELGPDWRLHIRSVP</sequence>
<feature type="region of interest" description="Disordered" evidence="1">
    <location>
        <begin position="137"/>
        <end position="161"/>
    </location>
</feature>
<gene>
    <name evidence="2" type="ORF">KC19_6G225300</name>
    <name evidence="3" type="ORF">KC19_6G225400</name>
</gene>
<feature type="compositionally biased region" description="Polar residues" evidence="1">
    <location>
        <begin position="20"/>
        <end position="32"/>
    </location>
</feature>
<comment type="caution">
    <text evidence="2">The sequence shown here is derived from an EMBL/GenBank/DDBJ whole genome shotgun (WGS) entry which is preliminary data.</text>
</comment>
<evidence type="ECO:0000256" key="1">
    <source>
        <dbReference type="SAM" id="MobiDB-lite"/>
    </source>
</evidence>
<evidence type="ECO:0000313" key="3">
    <source>
        <dbReference type="EMBL" id="KAG0571281.1"/>
    </source>
</evidence>
<protein>
    <submittedName>
        <fullName evidence="2">Uncharacterized protein</fullName>
    </submittedName>
</protein>
<keyword evidence="4" id="KW-1185">Reference proteome</keyword>
<proteinExistence type="predicted"/>